<dbReference type="GO" id="GO:0009432">
    <property type="term" value="P:SOS response"/>
    <property type="evidence" value="ECO:0007669"/>
    <property type="project" value="UniProtKB-UniRule"/>
</dbReference>
<comment type="subcellular location">
    <subcellularLocation>
        <location evidence="1 13 14">Cytoplasm</location>
    </subcellularLocation>
</comment>
<accession>A0A4R6S170</accession>
<feature type="domain" description="RecF/RecN/SMC N-terminal" evidence="15">
    <location>
        <begin position="3"/>
        <end position="367"/>
    </location>
</feature>
<evidence type="ECO:0000256" key="11">
    <source>
        <dbReference type="ARBA" id="ARBA00023236"/>
    </source>
</evidence>
<dbReference type="InterPro" id="IPR027417">
    <property type="entry name" value="P-loop_NTPase"/>
</dbReference>
<dbReference type="PROSITE" id="PS00617">
    <property type="entry name" value="RECF_1"/>
    <property type="match status" value="1"/>
</dbReference>
<dbReference type="InterPro" id="IPR001238">
    <property type="entry name" value="DNA-binding_RecF"/>
</dbReference>
<dbReference type="Proteomes" id="UP000295601">
    <property type="component" value="Unassembled WGS sequence"/>
</dbReference>
<evidence type="ECO:0000256" key="2">
    <source>
        <dbReference type="ARBA" id="ARBA00008016"/>
    </source>
</evidence>
<dbReference type="GO" id="GO:0000731">
    <property type="term" value="P:DNA synthesis involved in DNA repair"/>
    <property type="evidence" value="ECO:0007669"/>
    <property type="project" value="TreeGrafter"/>
</dbReference>
<dbReference type="InterPro" id="IPR003395">
    <property type="entry name" value="RecF/RecN/SMC_N"/>
</dbReference>
<evidence type="ECO:0000313" key="16">
    <source>
        <dbReference type="EMBL" id="TDP93240.1"/>
    </source>
</evidence>
<dbReference type="PANTHER" id="PTHR32182:SF0">
    <property type="entry name" value="DNA REPLICATION AND REPAIR PROTEIN RECF"/>
    <property type="match status" value="1"/>
</dbReference>
<keyword evidence="4 13" id="KW-0963">Cytoplasm</keyword>
<dbReference type="NCBIfam" id="TIGR00611">
    <property type="entry name" value="recf"/>
    <property type="match status" value="1"/>
</dbReference>
<dbReference type="GO" id="GO:0006260">
    <property type="term" value="P:DNA replication"/>
    <property type="evidence" value="ECO:0007669"/>
    <property type="project" value="UniProtKB-UniRule"/>
</dbReference>
<dbReference type="GO" id="GO:0006302">
    <property type="term" value="P:double-strand break repair"/>
    <property type="evidence" value="ECO:0007669"/>
    <property type="project" value="TreeGrafter"/>
</dbReference>
<keyword evidence="5 13" id="KW-0235">DNA replication</keyword>
<dbReference type="InterPro" id="IPR018078">
    <property type="entry name" value="DNA-binding_RecF_CS"/>
</dbReference>
<comment type="function">
    <text evidence="12 13 14">The RecF protein is involved in DNA metabolism; it is required for DNA replication and normal SOS inducibility. RecF binds preferentially to single-stranded, linear DNA. It also seems to bind ATP.</text>
</comment>
<keyword evidence="10 13" id="KW-0234">DNA repair</keyword>
<evidence type="ECO:0000256" key="4">
    <source>
        <dbReference type="ARBA" id="ARBA00022490"/>
    </source>
</evidence>
<proteinExistence type="inferred from homology"/>
<dbReference type="HAMAP" id="MF_00365">
    <property type="entry name" value="RecF"/>
    <property type="match status" value="1"/>
</dbReference>
<evidence type="ECO:0000256" key="10">
    <source>
        <dbReference type="ARBA" id="ARBA00023204"/>
    </source>
</evidence>
<keyword evidence="6 13" id="KW-0547">Nucleotide-binding</keyword>
<evidence type="ECO:0000256" key="8">
    <source>
        <dbReference type="ARBA" id="ARBA00022840"/>
    </source>
</evidence>
<dbReference type="InterPro" id="IPR042174">
    <property type="entry name" value="RecF_2"/>
</dbReference>
<gene>
    <name evidence="13" type="primary">recF</name>
    <name evidence="16" type="ORF">EDF62_1219</name>
</gene>
<evidence type="ECO:0000256" key="7">
    <source>
        <dbReference type="ARBA" id="ARBA00022763"/>
    </source>
</evidence>
<reference evidence="16 17" key="1">
    <citation type="submission" date="2019-03" db="EMBL/GenBank/DDBJ databases">
        <title>Genomic analyses of the natural microbiome of Caenorhabditis elegans.</title>
        <authorList>
            <person name="Samuel B."/>
        </authorList>
    </citation>
    <scope>NUCLEOTIDE SEQUENCE [LARGE SCALE GENOMIC DNA]</scope>
    <source>
        <strain evidence="16 17">JUb18</strain>
    </source>
</reference>
<keyword evidence="11 13" id="KW-0742">SOS response</keyword>
<dbReference type="GO" id="GO:0005737">
    <property type="term" value="C:cytoplasm"/>
    <property type="evidence" value="ECO:0007669"/>
    <property type="project" value="UniProtKB-SubCell"/>
</dbReference>
<evidence type="ECO:0000256" key="5">
    <source>
        <dbReference type="ARBA" id="ARBA00022705"/>
    </source>
</evidence>
<evidence type="ECO:0000256" key="12">
    <source>
        <dbReference type="ARBA" id="ARBA00025401"/>
    </source>
</evidence>
<evidence type="ECO:0000256" key="6">
    <source>
        <dbReference type="ARBA" id="ARBA00022741"/>
    </source>
</evidence>
<evidence type="ECO:0000256" key="14">
    <source>
        <dbReference type="RuleBase" id="RU000578"/>
    </source>
</evidence>
<keyword evidence="17" id="KW-1185">Reference proteome</keyword>
<comment type="caution">
    <text evidence="16">The sequence shown here is derived from an EMBL/GenBank/DDBJ whole genome shotgun (WGS) entry which is preliminary data.</text>
</comment>
<dbReference type="Pfam" id="PF02463">
    <property type="entry name" value="SMC_N"/>
    <property type="match status" value="1"/>
</dbReference>
<dbReference type="EMBL" id="SNYA01000003">
    <property type="protein sequence ID" value="TDP93240.1"/>
    <property type="molecule type" value="Genomic_DNA"/>
</dbReference>
<dbReference type="GO" id="GO:0003697">
    <property type="term" value="F:single-stranded DNA binding"/>
    <property type="evidence" value="ECO:0007669"/>
    <property type="project" value="UniProtKB-UniRule"/>
</dbReference>
<name>A0A4R6S170_9MICO</name>
<dbReference type="GO" id="GO:0005524">
    <property type="term" value="F:ATP binding"/>
    <property type="evidence" value="ECO:0007669"/>
    <property type="project" value="UniProtKB-UniRule"/>
</dbReference>
<keyword evidence="8 13" id="KW-0067">ATP-binding</keyword>
<organism evidence="16 17">
    <name type="scientific">Leucobacter luti</name>
    <dbReference type="NCBI Taxonomy" id="340320"/>
    <lineage>
        <taxon>Bacteria</taxon>
        <taxon>Bacillati</taxon>
        <taxon>Actinomycetota</taxon>
        <taxon>Actinomycetes</taxon>
        <taxon>Micrococcales</taxon>
        <taxon>Microbacteriaceae</taxon>
        <taxon>Leucobacter</taxon>
    </lineage>
</organism>
<dbReference type="AlphaFoldDB" id="A0A4R6S170"/>
<comment type="similarity">
    <text evidence="2 13 14">Belongs to the RecF family.</text>
</comment>
<dbReference type="RefSeq" id="WP_133616336.1">
    <property type="nucleotide sequence ID" value="NZ_SNYA01000003.1"/>
</dbReference>
<feature type="binding site" evidence="13">
    <location>
        <begin position="30"/>
        <end position="37"/>
    </location>
    <ligand>
        <name>ATP</name>
        <dbReference type="ChEBI" id="CHEBI:30616"/>
    </ligand>
</feature>
<dbReference type="PROSITE" id="PS00618">
    <property type="entry name" value="RECF_2"/>
    <property type="match status" value="1"/>
</dbReference>
<evidence type="ECO:0000313" key="17">
    <source>
        <dbReference type="Proteomes" id="UP000295601"/>
    </source>
</evidence>
<evidence type="ECO:0000256" key="9">
    <source>
        <dbReference type="ARBA" id="ARBA00023125"/>
    </source>
</evidence>
<sequence length="391" mass="43299">MRVAHLSLGDYRNYRTAELTLAAGPNLLIGRNGQGKTNLVEAIAYFASLRSHRVTGDAPLVRAGSESAIARMRVVADEREVLLELQINRDRANRAQVNRNNVRPREVTRWFSAVAFVPEDLSIVRGEPSVRRRFLDEALVARHPVAAGALSDYDRVVRQRTALLKSQRGRGGALGAALEVWDDQLIEFGSQIMLARRELIRDLLLPLQASYRALVEQDHKPLLSLAESATEALQPHSVSRETGSVTHAALDAEVSRETLASELRSALDVVRHRELERGVTLVGPHRDDLILTLNDLPVKGYASHGESWSFALSLKLALASLLRDESPAGDPVIILDDVFAELDGWRRARLMDAVRDFEQVIVTAAVEGDVPDELSWHRVRIEAGEILKAAL</sequence>
<keyword evidence="7 13" id="KW-0227">DNA damage</keyword>
<dbReference type="PANTHER" id="PTHR32182">
    <property type="entry name" value="DNA REPLICATION AND REPAIR PROTEIN RECF"/>
    <property type="match status" value="1"/>
</dbReference>
<dbReference type="SUPFAM" id="SSF52540">
    <property type="entry name" value="P-loop containing nucleoside triphosphate hydrolases"/>
    <property type="match status" value="1"/>
</dbReference>
<evidence type="ECO:0000259" key="15">
    <source>
        <dbReference type="Pfam" id="PF02463"/>
    </source>
</evidence>
<dbReference type="OrthoDB" id="9803889at2"/>
<dbReference type="Gene3D" id="1.20.1050.90">
    <property type="entry name" value="RecF/RecN/SMC, N-terminal domain"/>
    <property type="match status" value="1"/>
</dbReference>
<evidence type="ECO:0000256" key="1">
    <source>
        <dbReference type="ARBA" id="ARBA00004496"/>
    </source>
</evidence>
<dbReference type="Gene3D" id="3.40.50.300">
    <property type="entry name" value="P-loop containing nucleotide triphosphate hydrolases"/>
    <property type="match status" value="1"/>
</dbReference>
<evidence type="ECO:0000256" key="13">
    <source>
        <dbReference type="HAMAP-Rule" id="MF_00365"/>
    </source>
</evidence>
<keyword evidence="9 13" id="KW-0238">DNA-binding</keyword>
<protein>
    <recommendedName>
        <fullName evidence="3 13">DNA replication and repair protein RecF</fullName>
    </recommendedName>
</protein>
<evidence type="ECO:0000256" key="3">
    <source>
        <dbReference type="ARBA" id="ARBA00020170"/>
    </source>
</evidence>